<evidence type="ECO:0000259" key="5">
    <source>
        <dbReference type="Pfam" id="PF00171"/>
    </source>
</evidence>
<sequence length="484" mass="50979">MTIDYDKLYLGGHWKSPAGRERIEVRSAATEELLGSVPEAAEADVDEAVAAARRALDDPAGWSRWQPAKRAEALERFAVALEKRAEETARRVTIQNGMPITLAHQFEGGFPPVLLRYFTGLVTGREQEETRPGMLGGSSRVIREPVGVVGAIVPWNVPQAISFLKLAPALAAGCTVVLKPAPETVLDAMLMSEAAAEAGLPEGVLGVVPGGRELGAYLVAHPGVDKVSFTGSTAAGRAIAETCGRLLRPVTLELGGKSAAIVLDDADLASTIESFFAATLLNNGQICWLGTRVLAPRARYGEVVDTITDLARSLKVGDPLADTTQVGPLVSSRQRDRVESYIAKGRGEGARLTAGGGRPAGLDRGWFVEPTVFADVDNGHTIAREEIFGPVLSVIPYSGEDEAIAIANASDYGLGGTVWTSDPGRGEAVARRVASGTIGINAYANDPTAPFGGVKSSGIGRELGPEGLHSYQVFKTIYLDTTRG</sequence>
<dbReference type="Gene3D" id="3.40.605.10">
    <property type="entry name" value="Aldehyde Dehydrogenase, Chain A, domain 1"/>
    <property type="match status" value="1"/>
</dbReference>
<evidence type="ECO:0000313" key="6">
    <source>
        <dbReference type="EMBL" id="NKQ54041.1"/>
    </source>
</evidence>
<proteinExistence type="inferred from homology"/>
<dbReference type="InterPro" id="IPR016163">
    <property type="entry name" value="Ald_DH_C"/>
</dbReference>
<accession>A0ABX1J3U5</accession>
<keyword evidence="7" id="KW-1185">Reference proteome</keyword>
<comment type="similarity">
    <text evidence="1 4">Belongs to the aldehyde dehydrogenase family.</text>
</comment>
<dbReference type="EMBL" id="JAAXLS010000007">
    <property type="protein sequence ID" value="NKQ54041.1"/>
    <property type="molecule type" value="Genomic_DNA"/>
</dbReference>
<reference evidence="6 7" key="1">
    <citation type="submission" date="2020-04" db="EMBL/GenBank/DDBJ databases">
        <title>Novel species.</title>
        <authorList>
            <person name="Teo W.F.A."/>
            <person name="Lipun K."/>
            <person name="Srisuk N."/>
            <person name="Duangmal K."/>
        </authorList>
    </citation>
    <scope>NUCLEOTIDE SEQUENCE [LARGE SCALE GENOMIC DNA]</scope>
    <source>
        <strain evidence="6 7">K13G38</strain>
    </source>
</reference>
<organism evidence="6 7">
    <name type="scientific">Amycolatopsis acididurans</name>
    <dbReference type="NCBI Taxonomy" id="2724524"/>
    <lineage>
        <taxon>Bacteria</taxon>
        <taxon>Bacillati</taxon>
        <taxon>Actinomycetota</taxon>
        <taxon>Actinomycetes</taxon>
        <taxon>Pseudonocardiales</taxon>
        <taxon>Pseudonocardiaceae</taxon>
        <taxon>Amycolatopsis</taxon>
    </lineage>
</organism>
<dbReference type="PANTHER" id="PTHR42804:SF1">
    <property type="entry name" value="ALDEHYDE DEHYDROGENASE-RELATED"/>
    <property type="match status" value="1"/>
</dbReference>
<dbReference type="RefSeq" id="WP_168515548.1">
    <property type="nucleotide sequence ID" value="NZ_JAAXLS010000007.1"/>
</dbReference>
<dbReference type="InterPro" id="IPR016162">
    <property type="entry name" value="Ald_DH_N"/>
</dbReference>
<evidence type="ECO:0000256" key="2">
    <source>
        <dbReference type="ARBA" id="ARBA00023002"/>
    </source>
</evidence>
<dbReference type="SUPFAM" id="SSF53720">
    <property type="entry name" value="ALDH-like"/>
    <property type="match status" value="1"/>
</dbReference>
<dbReference type="InterPro" id="IPR016161">
    <property type="entry name" value="Ald_DH/histidinol_DH"/>
</dbReference>
<dbReference type="Gene3D" id="3.40.309.10">
    <property type="entry name" value="Aldehyde Dehydrogenase, Chain A, domain 2"/>
    <property type="match status" value="1"/>
</dbReference>
<dbReference type="CDD" id="cd07139">
    <property type="entry name" value="ALDH_AldA-Rv0768"/>
    <property type="match status" value="1"/>
</dbReference>
<dbReference type="InterPro" id="IPR029510">
    <property type="entry name" value="Ald_DH_CS_GLU"/>
</dbReference>
<dbReference type="Pfam" id="PF00171">
    <property type="entry name" value="Aldedh"/>
    <property type="match status" value="1"/>
</dbReference>
<dbReference type="Proteomes" id="UP000715441">
    <property type="component" value="Unassembled WGS sequence"/>
</dbReference>
<feature type="domain" description="Aldehyde dehydrogenase" evidence="5">
    <location>
        <begin position="14"/>
        <end position="477"/>
    </location>
</feature>
<comment type="caution">
    <text evidence="6">The sequence shown here is derived from an EMBL/GenBank/DDBJ whole genome shotgun (WGS) entry which is preliminary data.</text>
</comment>
<evidence type="ECO:0000256" key="4">
    <source>
        <dbReference type="RuleBase" id="RU003345"/>
    </source>
</evidence>
<dbReference type="PANTHER" id="PTHR42804">
    <property type="entry name" value="ALDEHYDE DEHYDROGENASE"/>
    <property type="match status" value="1"/>
</dbReference>
<dbReference type="InterPro" id="IPR015590">
    <property type="entry name" value="Aldehyde_DH_dom"/>
</dbReference>
<keyword evidence="2 4" id="KW-0560">Oxidoreductase</keyword>
<evidence type="ECO:0000313" key="7">
    <source>
        <dbReference type="Proteomes" id="UP000715441"/>
    </source>
</evidence>
<dbReference type="PROSITE" id="PS00687">
    <property type="entry name" value="ALDEHYDE_DEHYDR_GLU"/>
    <property type="match status" value="1"/>
</dbReference>
<evidence type="ECO:0000256" key="3">
    <source>
        <dbReference type="PROSITE-ProRule" id="PRU10007"/>
    </source>
</evidence>
<evidence type="ECO:0000256" key="1">
    <source>
        <dbReference type="ARBA" id="ARBA00009986"/>
    </source>
</evidence>
<feature type="active site" evidence="3">
    <location>
        <position position="253"/>
    </location>
</feature>
<name>A0ABX1J3U5_9PSEU</name>
<gene>
    <name evidence="6" type="ORF">HFP15_14225</name>
</gene>
<protein>
    <submittedName>
        <fullName evidence="6">Aldehyde dehydrogenase</fullName>
    </submittedName>
</protein>